<feature type="domain" description="Beta-hexosaminidase eukaryotic type N-terminal" evidence="11">
    <location>
        <begin position="82"/>
        <end position="220"/>
    </location>
</feature>
<dbReference type="InterPro" id="IPR017853">
    <property type="entry name" value="GH"/>
</dbReference>
<feature type="active site" description="Proton donor" evidence="8">
    <location>
        <position position="409"/>
    </location>
</feature>
<dbReference type="AlphaFoldDB" id="A0AAE1PE69"/>
<dbReference type="PANTHER" id="PTHR22600">
    <property type="entry name" value="BETA-HEXOSAMINIDASE"/>
    <property type="match status" value="1"/>
</dbReference>
<keyword evidence="6" id="KW-0325">Glycoprotein</keyword>
<dbReference type="SUPFAM" id="SSF51445">
    <property type="entry name" value="(Trans)glycosidases"/>
    <property type="match status" value="1"/>
</dbReference>
<evidence type="ECO:0000256" key="9">
    <source>
        <dbReference type="SAM" id="SignalP"/>
    </source>
</evidence>
<evidence type="ECO:0000256" key="4">
    <source>
        <dbReference type="ARBA" id="ARBA00022729"/>
    </source>
</evidence>
<feature type="domain" description="Glycoside hydrolase family 20 catalytic" evidence="10">
    <location>
        <begin position="244"/>
        <end position="595"/>
    </location>
</feature>
<evidence type="ECO:0000313" key="13">
    <source>
        <dbReference type="Proteomes" id="UP001292094"/>
    </source>
</evidence>
<dbReference type="FunFam" id="3.20.20.80:FF:000063">
    <property type="entry name" value="Beta-hexosaminidase"/>
    <property type="match status" value="1"/>
</dbReference>
<dbReference type="GO" id="GO:0005975">
    <property type="term" value="P:carbohydrate metabolic process"/>
    <property type="evidence" value="ECO:0007669"/>
    <property type="project" value="InterPro"/>
</dbReference>
<evidence type="ECO:0000256" key="7">
    <source>
        <dbReference type="ARBA" id="ARBA00023295"/>
    </source>
</evidence>
<dbReference type="Pfam" id="PF00728">
    <property type="entry name" value="Glyco_hydro_20"/>
    <property type="match status" value="1"/>
</dbReference>
<name>A0AAE1PE69_9EUCA</name>
<feature type="chain" id="PRO_5041944940" description="beta-N-acetylhexosaminidase" evidence="9">
    <location>
        <begin position="20"/>
        <end position="645"/>
    </location>
</feature>
<sequence>MTSCWVVLLLLVPFTLTTAHQHSHDERLGGGAWGWRCVNQKCVREEEQQQQQQQQHQQGPPHTTALLSFSTCKLTCRTDASLWPTPNGLLRLNNETVYFLLDSVTLGEVRGGGGEVKGLVRDAFSIFLSSLASLIPSSSSASTSLRAGDHLREDIFGRQIKSEKVTVSVSVSSKVSTLSLYTREAYTLTIRRHNTTTTEVAILASDFYGARHALETLSQLVEWDQQMRALQMVSKGAITDAPVFRYRGLMVDTARNFLSVKALERTVDGMAATKLNTLHLHLTDSHAFPLQLPGLVNMAYYGAYSPRHLYTPEDLRHLQRYARVRGVRLVPEIDAPAHAGNGWQWGEREGMGNLAVCVNKEPWREFCSEPPCGQLNPANNHTYTLLSHLYAELRSIFHPLQFFHFGGSEVNMNCWNTTDEIVEYLKQTGRGRENEHLQNLWGEFQSRAKDLLADVNRGRPFLGIVRYSTLIATESSQRNLSPEEYAVQVTGPNSEKVTSDLLQKGYQVILSPNDAWDLGAGFSGSFRSEVKNYIGWQTVYNQSLSSGTSNLVGSGQSDLVLGGEAVLWGHRVDDANIDAKLWPRGAALGERLWSNPSGTSWYSAEPRFIHHRQRLLKRGIMADHDATRTRLLATGLTYTKYKGVT</sequence>
<evidence type="ECO:0000259" key="11">
    <source>
        <dbReference type="Pfam" id="PF14845"/>
    </source>
</evidence>
<comment type="similarity">
    <text evidence="2">Belongs to the glycosyl hydrolase 20 family.</text>
</comment>
<evidence type="ECO:0000256" key="2">
    <source>
        <dbReference type="ARBA" id="ARBA00006285"/>
    </source>
</evidence>
<dbReference type="Gene3D" id="3.30.379.10">
    <property type="entry name" value="Chitobiase/beta-hexosaminidase domain 2-like"/>
    <property type="match status" value="1"/>
</dbReference>
<dbReference type="InterPro" id="IPR029019">
    <property type="entry name" value="HEX_eukaryotic_N"/>
</dbReference>
<accession>A0AAE1PE69</accession>
<keyword evidence="5" id="KW-0378">Hydrolase</keyword>
<gene>
    <name evidence="12" type="ORF">Pmani_022275</name>
</gene>
<evidence type="ECO:0000259" key="10">
    <source>
        <dbReference type="Pfam" id="PF00728"/>
    </source>
</evidence>
<comment type="caution">
    <text evidence="12">The sequence shown here is derived from an EMBL/GenBank/DDBJ whole genome shotgun (WGS) entry which is preliminary data.</text>
</comment>
<keyword evidence="4 9" id="KW-0732">Signal</keyword>
<dbReference type="PRINTS" id="PR00738">
    <property type="entry name" value="GLHYDRLASE20"/>
</dbReference>
<comment type="catalytic activity">
    <reaction evidence="1">
        <text>Hydrolysis of terminal non-reducing N-acetyl-D-hexosamine residues in N-acetyl-beta-D-hexosaminides.</text>
        <dbReference type="EC" id="3.2.1.52"/>
    </reaction>
</comment>
<dbReference type="Pfam" id="PF14845">
    <property type="entry name" value="Glycohydro_20b2"/>
    <property type="match status" value="1"/>
</dbReference>
<dbReference type="InterPro" id="IPR025705">
    <property type="entry name" value="Beta_hexosaminidase_sua/sub"/>
</dbReference>
<feature type="signal peptide" evidence="9">
    <location>
        <begin position="1"/>
        <end position="19"/>
    </location>
</feature>
<proteinExistence type="inferred from homology"/>
<keyword evidence="13" id="KW-1185">Reference proteome</keyword>
<dbReference type="EMBL" id="JAWZYT010002220">
    <property type="protein sequence ID" value="KAK4305861.1"/>
    <property type="molecule type" value="Genomic_DNA"/>
</dbReference>
<dbReference type="InterPro" id="IPR029018">
    <property type="entry name" value="Hex-like_dom2"/>
</dbReference>
<evidence type="ECO:0000256" key="5">
    <source>
        <dbReference type="ARBA" id="ARBA00022801"/>
    </source>
</evidence>
<dbReference type="GO" id="GO:0016231">
    <property type="term" value="F:beta-N-acetylglucosaminidase activity"/>
    <property type="evidence" value="ECO:0007669"/>
    <property type="project" value="TreeGrafter"/>
</dbReference>
<evidence type="ECO:0000256" key="3">
    <source>
        <dbReference type="ARBA" id="ARBA00012663"/>
    </source>
</evidence>
<dbReference type="Gene3D" id="3.20.20.80">
    <property type="entry name" value="Glycosidases"/>
    <property type="match status" value="1"/>
</dbReference>
<evidence type="ECO:0000256" key="1">
    <source>
        <dbReference type="ARBA" id="ARBA00001231"/>
    </source>
</evidence>
<evidence type="ECO:0000256" key="6">
    <source>
        <dbReference type="ARBA" id="ARBA00023180"/>
    </source>
</evidence>
<dbReference type="PANTHER" id="PTHR22600:SF26">
    <property type="entry name" value="BETA-N-ACETYLHEXOSAMINIDASE"/>
    <property type="match status" value="1"/>
</dbReference>
<dbReference type="InterPro" id="IPR015883">
    <property type="entry name" value="Glyco_hydro_20_cat"/>
</dbReference>
<dbReference type="EC" id="3.2.1.52" evidence="3"/>
<dbReference type="SUPFAM" id="SSF55545">
    <property type="entry name" value="beta-N-acetylhexosaminidase-like domain"/>
    <property type="match status" value="1"/>
</dbReference>
<reference evidence="12" key="1">
    <citation type="submission" date="2023-11" db="EMBL/GenBank/DDBJ databases">
        <title>Genome assemblies of two species of porcelain crab, Petrolisthes cinctipes and Petrolisthes manimaculis (Anomura: Porcellanidae).</title>
        <authorList>
            <person name="Angst P."/>
        </authorList>
    </citation>
    <scope>NUCLEOTIDE SEQUENCE</scope>
    <source>
        <strain evidence="12">PB745_02</strain>
        <tissue evidence="12">Gill</tissue>
    </source>
</reference>
<evidence type="ECO:0000256" key="8">
    <source>
        <dbReference type="PIRSR" id="PIRSR625705-1"/>
    </source>
</evidence>
<dbReference type="GO" id="GO:0005886">
    <property type="term" value="C:plasma membrane"/>
    <property type="evidence" value="ECO:0007669"/>
    <property type="project" value="TreeGrafter"/>
</dbReference>
<evidence type="ECO:0000313" key="12">
    <source>
        <dbReference type="EMBL" id="KAK4305861.1"/>
    </source>
</evidence>
<dbReference type="Proteomes" id="UP001292094">
    <property type="component" value="Unassembled WGS sequence"/>
</dbReference>
<dbReference type="GO" id="GO:0030203">
    <property type="term" value="P:glycosaminoglycan metabolic process"/>
    <property type="evidence" value="ECO:0007669"/>
    <property type="project" value="TreeGrafter"/>
</dbReference>
<keyword evidence="7" id="KW-0326">Glycosidase</keyword>
<protein>
    <recommendedName>
        <fullName evidence="3">beta-N-acetylhexosaminidase</fullName>
        <ecNumber evidence="3">3.2.1.52</ecNumber>
    </recommendedName>
</protein>
<organism evidence="12 13">
    <name type="scientific">Petrolisthes manimaculis</name>
    <dbReference type="NCBI Taxonomy" id="1843537"/>
    <lineage>
        <taxon>Eukaryota</taxon>
        <taxon>Metazoa</taxon>
        <taxon>Ecdysozoa</taxon>
        <taxon>Arthropoda</taxon>
        <taxon>Crustacea</taxon>
        <taxon>Multicrustacea</taxon>
        <taxon>Malacostraca</taxon>
        <taxon>Eumalacostraca</taxon>
        <taxon>Eucarida</taxon>
        <taxon>Decapoda</taxon>
        <taxon>Pleocyemata</taxon>
        <taxon>Anomura</taxon>
        <taxon>Galatheoidea</taxon>
        <taxon>Porcellanidae</taxon>
        <taxon>Petrolisthes</taxon>
    </lineage>
</organism>